<dbReference type="Proteomes" id="UP000435243">
    <property type="component" value="Unassembled WGS sequence"/>
</dbReference>
<sequence length="144" mass="15481">MRIIATLGLTLLLSACVSAPQGPAGPPPPSRVPTQQPAPPPTSPPPPPVAGFRMPEIQSGPGLSGVIREDARSLVRQFGDPRLDVTEGDMRKLQFAAPACVMDIYLYPLRPGGEPVATWLEARRASDGAEVDRYSCMQALRRQR</sequence>
<protein>
    <recommendedName>
        <fullName evidence="5">Lipoprotein</fullName>
    </recommendedName>
</protein>
<evidence type="ECO:0000313" key="4">
    <source>
        <dbReference type="Proteomes" id="UP000435243"/>
    </source>
</evidence>
<keyword evidence="2" id="KW-0732">Signal</keyword>
<reference evidence="3 4" key="1">
    <citation type="submission" date="2019-12" db="EMBL/GenBank/DDBJ databases">
        <title>Genomic-based taxomic classification of the family Erythrobacteraceae.</title>
        <authorList>
            <person name="Xu L."/>
        </authorList>
    </citation>
    <scope>NUCLEOTIDE SEQUENCE [LARGE SCALE GENOMIC DNA]</scope>
    <source>
        <strain evidence="3 4">JCM 16339</strain>
    </source>
</reference>
<organism evidence="3 4">
    <name type="scientific">Alteraurantiacibacter aestuarii</name>
    <dbReference type="NCBI Taxonomy" id="650004"/>
    <lineage>
        <taxon>Bacteria</taxon>
        <taxon>Pseudomonadati</taxon>
        <taxon>Pseudomonadota</taxon>
        <taxon>Alphaproteobacteria</taxon>
        <taxon>Sphingomonadales</taxon>
        <taxon>Erythrobacteraceae</taxon>
        <taxon>Alteraurantiacibacter</taxon>
    </lineage>
</organism>
<feature type="signal peptide" evidence="2">
    <location>
        <begin position="1"/>
        <end position="19"/>
    </location>
</feature>
<proteinExistence type="predicted"/>
<dbReference type="PROSITE" id="PS51257">
    <property type="entry name" value="PROKAR_LIPOPROTEIN"/>
    <property type="match status" value="1"/>
</dbReference>
<feature type="chain" id="PRO_5032660465" description="Lipoprotein" evidence="2">
    <location>
        <begin position="20"/>
        <end position="144"/>
    </location>
</feature>
<evidence type="ECO:0000313" key="3">
    <source>
        <dbReference type="EMBL" id="MXO88550.1"/>
    </source>
</evidence>
<feature type="compositionally biased region" description="Pro residues" evidence="1">
    <location>
        <begin position="23"/>
        <end position="49"/>
    </location>
</feature>
<dbReference type="OrthoDB" id="8482143at2"/>
<dbReference type="RefSeq" id="WP_160590747.1">
    <property type="nucleotide sequence ID" value="NZ_BAAAFP010000001.1"/>
</dbReference>
<keyword evidence="4" id="KW-1185">Reference proteome</keyword>
<comment type="caution">
    <text evidence="3">The sequence shown here is derived from an EMBL/GenBank/DDBJ whole genome shotgun (WGS) entry which is preliminary data.</text>
</comment>
<evidence type="ECO:0008006" key="5">
    <source>
        <dbReference type="Google" id="ProtNLM"/>
    </source>
</evidence>
<dbReference type="AlphaFoldDB" id="A0A844ZNE7"/>
<dbReference type="EMBL" id="WTYY01000003">
    <property type="protein sequence ID" value="MXO88550.1"/>
    <property type="molecule type" value="Genomic_DNA"/>
</dbReference>
<accession>A0A844ZNE7</accession>
<gene>
    <name evidence="3" type="ORF">GRI32_07330</name>
</gene>
<evidence type="ECO:0000256" key="1">
    <source>
        <dbReference type="SAM" id="MobiDB-lite"/>
    </source>
</evidence>
<feature type="region of interest" description="Disordered" evidence="1">
    <location>
        <begin position="20"/>
        <end position="66"/>
    </location>
</feature>
<name>A0A844ZNE7_9SPHN</name>
<evidence type="ECO:0000256" key="2">
    <source>
        <dbReference type="SAM" id="SignalP"/>
    </source>
</evidence>